<dbReference type="Proteomes" id="UP000265848">
    <property type="component" value="Unassembled WGS sequence"/>
</dbReference>
<sequence length="141" mass="14710">MSGYGAYIGAGALALSACASAGAKPPPDAEPTQRAEPVFAPVYEGIETRLLDDTLVNFRVAMQGARNADDVTDYADCAAAQYTLIRGYGFARHLRTNVSERSGHWEADAVYTVSADLPKGTLTIDADVAAAQCAANGIPTV</sequence>
<evidence type="ECO:0000313" key="3">
    <source>
        <dbReference type="Proteomes" id="UP000265848"/>
    </source>
</evidence>
<evidence type="ECO:0000313" key="2">
    <source>
        <dbReference type="EMBL" id="RII39085.1"/>
    </source>
</evidence>
<evidence type="ECO:0008006" key="4">
    <source>
        <dbReference type="Google" id="ProtNLM"/>
    </source>
</evidence>
<evidence type="ECO:0000256" key="1">
    <source>
        <dbReference type="SAM" id="SignalP"/>
    </source>
</evidence>
<gene>
    <name evidence="2" type="ORF">DL237_07925</name>
</gene>
<keyword evidence="1" id="KW-0732">Signal</keyword>
<reference evidence="2 3" key="1">
    <citation type="submission" date="2018-08" db="EMBL/GenBank/DDBJ databases">
        <title>Pseudooceanicola sediminis CY03 in the family Rhodobacteracea.</title>
        <authorList>
            <person name="Zhang Y.-J."/>
        </authorList>
    </citation>
    <scope>NUCLEOTIDE SEQUENCE [LARGE SCALE GENOMIC DNA]</scope>
    <source>
        <strain evidence="2 3">CY03</strain>
    </source>
</reference>
<accession>A0A399J133</accession>
<organism evidence="2 3">
    <name type="scientific">Pseudooceanicola sediminis</name>
    <dbReference type="NCBI Taxonomy" id="2211117"/>
    <lineage>
        <taxon>Bacteria</taxon>
        <taxon>Pseudomonadati</taxon>
        <taxon>Pseudomonadota</taxon>
        <taxon>Alphaproteobacteria</taxon>
        <taxon>Rhodobacterales</taxon>
        <taxon>Paracoccaceae</taxon>
        <taxon>Pseudooceanicola</taxon>
    </lineage>
</organism>
<dbReference type="RefSeq" id="WP_119398525.1">
    <property type="nucleotide sequence ID" value="NZ_QWJJ01000006.1"/>
</dbReference>
<name>A0A399J133_9RHOB</name>
<comment type="caution">
    <text evidence="2">The sequence shown here is derived from an EMBL/GenBank/DDBJ whole genome shotgun (WGS) entry which is preliminary data.</text>
</comment>
<protein>
    <recommendedName>
        <fullName evidence="4">Lipoprotein</fullName>
    </recommendedName>
</protein>
<proteinExistence type="predicted"/>
<dbReference type="EMBL" id="QWJJ01000006">
    <property type="protein sequence ID" value="RII39085.1"/>
    <property type="molecule type" value="Genomic_DNA"/>
</dbReference>
<dbReference type="OrthoDB" id="7860885at2"/>
<dbReference type="AlphaFoldDB" id="A0A399J133"/>
<feature type="signal peptide" evidence="1">
    <location>
        <begin position="1"/>
        <end position="21"/>
    </location>
</feature>
<keyword evidence="3" id="KW-1185">Reference proteome</keyword>
<feature type="chain" id="PRO_5017252187" description="Lipoprotein" evidence="1">
    <location>
        <begin position="22"/>
        <end position="141"/>
    </location>
</feature>